<proteinExistence type="predicted"/>
<gene>
    <name evidence="1" type="ORF">JN11_04947</name>
</gene>
<sequence length="233" mass="27298">MQYYIFKESCATEETGPVYPQIQRWRSGYDDDKPDSFYSYYLIAKGGAFPDFIPNMDSLLLHGKAKTTDLLSFATSVTGFMINKKLKMLFEQFVFPPHRFYQAKVIHKQVQINDYWFMHIISDYTDFVDYPKSAFITSGFSNSEPKPITLMSKQDYINKAKQLQDNSFIKKLPYRSINAKKIHLNEKFNKDLDFFQINRFDINFYMSQELKDAIIRNGITGCDILPADNLIIK</sequence>
<evidence type="ECO:0000313" key="2">
    <source>
        <dbReference type="Proteomes" id="UP000317010"/>
    </source>
</evidence>
<dbReference type="EMBL" id="VLLI01000027">
    <property type="protein sequence ID" value="TWI93799.1"/>
    <property type="molecule type" value="Genomic_DNA"/>
</dbReference>
<protein>
    <recommendedName>
        <fullName evidence="3">Immunity protein 43 of polymorphic toxin system</fullName>
    </recommendedName>
</protein>
<dbReference type="Proteomes" id="UP000317010">
    <property type="component" value="Unassembled WGS sequence"/>
</dbReference>
<dbReference type="OrthoDB" id="1027482at2"/>
<organism evidence="1 2">
    <name type="scientific">Mucilaginibacter frigoritolerans</name>
    <dbReference type="NCBI Taxonomy" id="652788"/>
    <lineage>
        <taxon>Bacteria</taxon>
        <taxon>Pseudomonadati</taxon>
        <taxon>Bacteroidota</taxon>
        <taxon>Sphingobacteriia</taxon>
        <taxon>Sphingobacteriales</taxon>
        <taxon>Sphingobacteriaceae</taxon>
        <taxon>Mucilaginibacter</taxon>
    </lineage>
</organism>
<comment type="caution">
    <text evidence="1">The sequence shown here is derived from an EMBL/GenBank/DDBJ whole genome shotgun (WGS) entry which is preliminary data.</text>
</comment>
<accession>A0A562TJR9</accession>
<evidence type="ECO:0008006" key="3">
    <source>
        <dbReference type="Google" id="ProtNLM"/>
    </source>
</evidence>
<keyword evidence="2" id="KW-1185">Reference proteome</keyword>
<dbReference type="AlphaFoldDB" id="A0A562TJR9"/>
<reference evidence="1 2" key="1">
    <citation type="submission" date="2019-07" db="EMBL/GenBank/DDBJ databases">
        <title>Genomic Encyclopedia of Archaeal and Bacterial Type Strains, Phase II (KMG-II): from individual species to whole genera.</title>
        <authorList>
            <person name="Goeker M."/>
        </authorList>
    </citation>
    <scope>NUCLEOTIDE SEQUENCE [LARGE SCALE GENOMIC DNA]</scope>
    <source>
        <strain evidence="1 2">ATCC BAA-1854</strain>
    </source>
</reference>
<name>A0A562TJR9_9SPHI</name>
<evidence type="ECO:0000313" key="1">
    <source>
        <dbReference type="EMBL" id="TWI93799.1"/>
    </source>
</evidence>
<dbReference type="RefSeq" id="WP_144916898.1">
    <property type="nucleotide sequence ID" value="NZ_VLLI01000027.1"/>
</dbReference>